<comment type="caution">
    <text evidence="5">The sequence shown here is derived from an EMBL/GenBank/DDBJ whole genome shotgun (WGS) entry which is preliminary data.</text>
</comment>
<dbReference type="SUPFAM" id="SSF50965">
    <property type="entry name" value="Galactose oxidase, central domain"/>
    <property type="match status" value="1"/>
</dbReference>
<gene>
    <name evidence="5" type="ORF">SLS60_008682</name>
</gene>
<evidence type="ECO:0008006" key="7">
    <source>
        <dbReference type="Google" id="ProtNLM"/>
    </source>
</evidence>
<name>A0ABR3QY62_9PLEO</name>
<keyword evidence="4" id="KW-0812">Transmembrane</keyword>
<protein>
    <recommendedName>
        <fullName evidence="7">Kelch repeat protein</fullName>
    </recommendedName>
</protein>
<keyword evidence="4" id="KW-0472">Membrane</keyword>
<evidence type="ECO:0000256" key="3">
    <source>
        <dbReference type="SAM" id="MobiDB-lite"/>
    </source>
</evidence>
<keyword evidence="4" id="KW-1133">Transmembrane helix</keyword>
<evidence type="ECO:0000256" key="4">
    <source>
        <dbReference type="SAM" id="Phobius"/>
    </source>
</evidence>
<dbReference type="Proteomes" id="UP001521785">
    <property type="component" value="Unassembled WGS sequence"/>
</dbReference>
<dbReference type="PANTHER" id="PTHR46228:SF2">
    <property type="entry name" value="KELCH REPEAT PROTEIN (AFU_ORTHOLOGUE AFUA_4G14350)"/>
    <property type="match status" value="1"/>
</dbReference>
<evidence type="ECO:0000313" key="6">
    <source>
        <dbReference type="Proteomes" id="UP001521785"/>
    </source>
</evidence>
<keyword evidence="1" id="KW-0880">Kelch repeat</keyword>
<organism evidence="5 6">
    <name type="scientific">Paraconiothyrium brasiliense</name>
    <dbReference type="NCBI Taxonomy" id="300254"/>
    <lineage>
        <taxon>Eukaryota</taxon>
        <taxon>Fungi</taxon>
        <taxon>Dikarya</taxon>
        <taxon>Ascomycota</taxon>
        <taxon>Pezizomycotina</taxon>
        <taxon>Dothideomycetes</taxon>
        <taxon>Pleosporomycetidae</taxon>
        <taxon>Pleosporales</taxon>
        <taxon>Massarineae</taxon>
        <taxon>Didymosphaeriaceae</taxon>
        <taxon>Paraconiothyrium</taxon>
    </lineage>
</organism>
<evidence type="ECO:0000256" key="2">
    <source>
        <dbReference type="ARBA" id="ARBA00022737"/>
    </source>
</evidence>
<dbReference type="InterPro" id="IPR011043">
    <property type="entry name" value="Gal_Oxase/kelch_b-propeller"/>
</dbReference>
<feature type="transmembrane region" description="Helical" evidence="4">
    <location>
        <begin position="462"/>
        <end position="487"/>
    </location>
</feature>
<accession>A0ABR3QY62</accession>
<proteinExistence type="predicted"/>
<reference evidence="5 6" key="1">
    <citation type="submission" date="2024-02" db="EMBL/GenBank/DDBJ databases">
        <title>De novo assembly and annotation of 12 fungi associated with fruit tree decline syndrome in Ontario, Canada.</title>
        <authorList>
            <person name="Sulman M."/>
            <person name="Ellouze W."/>
            <person name="Ilyukhin E."/>
        </authorList>
    </citation>
    <scope>NUCLEOTIDE SEQUENCE [LARGE SCALE GENOMIC DNA]</scope>
    <source>
        <strain evidence="5 6">M42-189</strain>
    </source>
</reference>
<sequence>MMAQLIYCSLELPVSRTRSPSKLGQLTTADHYLRIYDFSTAKNLNDSSLVTIKDIPDNVTVAQYGAFWVDSRRVYMVGGDVNREGWLGRDGRMYPINYTEATGGAIFSYDVEANEWNNEPAIQPDDGSSARGSFCCGSFAYNAPAGKAYFYSGLNGDEKNKADPFRSPMFGKNQSQTEYSGSSSLLTFDADSFRWSNSSVSTKALTTGISGTVGGRFAFLPSTQSANGGIGILIGGRQRQNIAHDAWGQMETMREVLVYDTASDNWYRQSTTADDDDYPTGRWIFCMTAVSAPDNSSHSIYMYGGDTQGGFADAQSDMWILTVPSFHWLRVQVDSPRRKALACTTVGQRYMLTYGGEAGYREGKNVSCDTDNHGLRLFDLSELQWTTQYNGPATAGKNPYKVPKIIYDAIGGGEQGMATKTAPSAGFSSTELAALFQQSTPTGTGASPSQTITQTPNGKTNIGAIAGGVLGGLVGLALVLIGILCLLRRKRQQHVPSGKELLVETPVQLTEYYKYELHHEHRGELPEQQVAHHIGSEHDQLPHELPHEPRELPVAMTTRNERVQDDTMSNADLYEDSQPQRGRTRGQGA</sequence>
<dbReference type="Gene3D" id="2.120.10.80">
    <property type="entry name" value="Kelch-type beta propeller"/>
    <property type="match status" value="1"/>
</dbReference>
<keyword evidence="2" id="KW-0677">Repeat</keyword>
<keyword evidence="6" id="KW-1185">Reference proteome</keyword>
<feature type="region of interest" description="Disordered" evidence="3">
    <location>
        <begin position="561"/>
        <end position="589"/>
    </location>
</feature>
<dbReference type="EMBL" id="JAKJXO020000013">
    <property type="protein sequence ID" value="KAL1597100.1"/>
    <property type="molecule type" value="Genomic_DNA"/>
</dbReference>
<dbReference type="PANTHER" id="PTHR46228">
    <property type="entry name" value="KELCH DOMAIN-CONTAINING PROTEIN"/>
    <property type="match status" value="1"/>
</dbReference>
<dbReference type="InterPro" id="IPR015915">
    <property type="entry name" value="Kelch-typ_b-propeller"/>
</dbReference>
<evidence type="ECO:0000256" key="1">
    <source>
        <dbReference type="ARBA" id="ARBA00022441"/>
    </source>
</evidence>
<evidence type="ECO:0000313" key="5">
    <source>
        <dbReference type="EMBL" id="KAL1597100.1"/>
    </source>
</evidence>